<evidence type="ECO:0000256" key="1">
    <source>
        <dbReference type="SAM" id="MobiDB-lite"/>
    </source>
</evidence>
<name>A0AA39DXY4_VITRO</name>
<evidence type="ECO:0000313" key="3">
    <source>
        <dbReference type="EMBL" id="KAJ9700973.1"/>
    </source>
</evidence>
<organism evidence="3 4">
    <name type="scientific">Vitis rotundifolia</name>
    <name type="common">Muscadine grape</name>
    <dbReference type="NCBI Taxonomy" id="103349"/>
    <lineage>
        <taxon>Eukaryota</taxon>
        <taxon>Viridiplantae</taxon>
        <taxon>Streptophyta</taxon>
        <taxon>Embryophyta</taxon>
        <taxon>Tracheophyta</taxon>
        <taxon>Spermatophyta</taxon>
        <taxon>Magnoliopsida</taxon>
        <taxon>eudicotyledons</taxon>
        <taxon>Gunneridae</taxon>
        <taxon>Pentapetalae</taxon>
        <taxon>rosids</taxon>
        <taxon>Vitales</taxon>
        <taxon>Vitaceae</taxon>
        <taxon>Viteae</taxon>
        <taxon>Vitis</taxon>
    </lineage>
</organism>
<comment type="caution">
    <text evidence="3">The sequence shown here is derived from an EMBL/GenBank/DDBJ whole genome shotgun (WGS) entry which is preliminary data.</text>
</comment>
<gene>
    <name evidence="3" type="ORF">PVL29_006346</name>
</gene>
<reference evidence="3 4" key="1">
    <citation type="journal article" date="2023" name="BMC Biotechnol.">
        <title>Vitis rotundifolia cv Carlos genome sequencing.</title>
        <authorList>
            <person name="Huff M."/>
            <person name="Hulse-Kemp A."/>
            <person name="Scheffler B."/>
            <person name="Youngblood R."/>
            <person name="Simpson S."/>
            <person name="Babiker E."/>
            <person name="Staton M."/>
        </authorList>
    </citation>
    <scope>NUCLEOTIDE SEQUENCE [LARGE SCALE GENOMIC DNA]</scope>
    <source>
        <tissue evidence="3">Leaf</tissue>
    </source>
</reference>
<dbReference type="EMBL" id="JARBHA010000005">
    <property type="protein sequence ID" value="KAJ9700973.1"/>
    <property type="molecule type" value="Genomic_DNA"/>
</dbReference>
<feature type="compositionally biased region" description="Basic and acidic residues" evidence="1">
    <location>
        <begin position="391"/>
        <end position="413"/>
    </location>
</feature>
<protein>
    <recommendedName>
        <fullName evidence="2">DUF4283 domain-containing protein</fullName>
    </recommendedName>
</protein>
<sequence length="477" mass="51523">MVETLWRLGIATEGIVSQKDEARLMKPSMKKTFAEVLKQPGSKGRAVARVEVREKEIRKGDDLKSWGTQLMKIWGLKGSLGLAKLERGKAVMEFEFLEEADRALSLGSISVGGIHLHLEKWSPQTGCLSEGEKRGEAWVRIVGLPVSLWDRDILRRIGEECGGFLAVDTQTEKLGELEERPNEVEVWIEDFCYSLTLWWEVRPVLRGASVGLRRPKAVIGGEVGGEADARAGKRMMDEGEGSRLEGLTLPTDETWGQLRGSGQPEFMIRSINGSSNGVLDDPICLGGPCVMGHAEALAPGPSGPAPVEAVSFEGGLPPSRPTTTKGPGWAKPKGLLAVPRLGCQGLVLPCTLGRAQSSEARPSSSSGPSLLGEPDLGISPFWMKDGLREQLEEESRGEERSKTDDALLEEARRYGSTPDPLDMLALVPPSSPSSFFGRTPVGGYYDSSGVGGEIAPRDFSCRIINGSRSTRKETASS</sequence>
<dbReference type="PANTHER" id="PTHR34427:SF5">
    <property type="entry name" value="DUF4283 DOMAIN-CONTAINING PROTEIN"/>
    <property type="match status" value="1"/>
</dbReference>
<dbReference type="InterPro" id="IPR025558">
    <property type="entry name" value="DUF4283"/>
</dbReference>
<feature type="region of interest" description="Disordered" evidence="1">
    <location>
        <begin position="391"/>
        <end position="422"/>
    </location>
</feature>
<evidence type="ECO:0000313" key="4">
    <source>
        <dbReference type="Proteomes" id="UP001168098"/>
    </source>
</evidence>
<dbReference type="AlphaFoldDB" id="A0AA39DXY4"/>
<evidence type="ECO:0000259" key="2">
    <source>
        <dbReference type="Pfam" id="PF14111"/>
    </source>
</evidence>
<proteinExistence type="predicted"/>
<dbReference type="Pfam" id="PF14111">
    <property type="entry name" value="DUF4283"/>
    <property type="match status" value="1"/>
</dbReference>
<dbReference type="Proteomes" id="UP001168098">
    <property type="component" value="Unassembled WGS sequence"/>
</dbReference>
<dbReference type="PANTHER" id="PTHR34427">
    <property type="entry name" value="DUF4283 DOMAIN PROTEIN"/>
    <property type="match status" value="1"/>
</dbReference>
<accession>A0AA39DXY4</accession>
<keyword evidence="4" id="KW-1185">Reference proteome</keyword>
<feature type="domain" description="DUF4283" evidence="2">
    <location>
        <begin position="60"/>
        <end position="127"/>
    </location>
</feature>